<keyword evidence="3" id="KW-1185">Reference proteome</keyword>
<accession>A0ABQ9HM57</accession>
<name>A0ABQ9HM57_9NEOP</name>
<dbReference type="PANTHER" id="PTHR31751">
    <property type="entry name" value="SI:CH211-108C17.2-RELATED-RELATED"/>
    <property type="match status" value="1"/>
</dbReference>
<evidence type="ECO:0000313" key="2">
    <source>
        <dbReference type="EMBL" id="KAJ8885265.1"/>
    </source>
</evidence>
<reference evidence="2 3" key="1">
    <citation type="submission" date="2023-02" db="EMBL/GenBank/DDBJ databases">
        <title>LHISI_Scaffold_Assembly.</title>
        <authorList>
            <person name="Stuart O.P."/>
            <person name="Cleave R."/>
            <person name="Magrath M.J.L."/>
            <person name="Mikheyev A.S."/>
        </authorList>
    </citation>
    <scope>NUCLEOTIDE SEQUENCE [LARGE SCALE GENOMIC DNA]</scope>
    <source>
        <strain evidence="2">Daus_M_001</strain>
        <tissue evidence="2">Leg muscle</tissue>
    </source>
</reference>
<comment type="caution">
    <text evidence="2">The sequence shown here is derived from an EMBL/GenBank/DDBJ whole genome shotgun (WGS) entry which is preliminary data.</text>
</comment>
<feature type="region of interest" description="Disordered" evidence="1">
    <location>
        <begin position="314"/>
        <end position="335"/>
    </location>
</feature>
<sequence length="335" mass="39305">MAHRAPQFPRWLFQWCHSFTQDTPLPQRHETLLERQTQKLKVTLFVSDRHCGIHKLMRTKYPSITHEFDVWHLSKSLAKKLKAIGKHSYLIQAWSQSIINNLWWSSKACDNNEEMLLEKFTSILHHITDVHKKDGNKFVNACEHDDLLTRKWLQPNCHDHRLLCSIINDKQLLHHVKHTKIIVTPYKPKRNHFSYDGMVAHTILSILNFNNNRGRSRKVAVNVYGNKTHKWRKEIFERAILVVKGKLWLELYNDPHCATRELLGKLNGEVEVLDVAVAWVGHMDRQMDNHMQHKDGDTDDEQLLLQHELLQQQKGGDELMNDEDDDAKLDGLVAQ</sequence>
<evidence type="ECO:0000313" key="3">
    <source>
        <dbReference type="Proteomes" id="UP001159363"/>
    </source>
</evidence>
<evidence type="ECO:0000256" key="1">
    <source>
        <dbReference type="SAM" id="MobiDB-lite"/>
    </source>
</evidence>
<evidence type="ECO:0008006" key="4">
    <source>
        <dbReference type="Google" id="ProtNLM"/>
    </source>
</evidence>
<protein>
    <recommendedName>
        <fullName evidence="4">Transposase</fullName>
    </recommendedName>
</protein>
<organism evidence="2 3">
    <name type="scientific">Dryococelus australis</name>
    <dbReference type="NCBI Taxonomy" id="614101"/>
    <lineage>
        <taxon>Eukaryota</taxon>
        <taxon>Metazoa</taxon>
        <taxon>Ecdysozoa</taxon>
        <taxon>Arthropoda</taxon>
        <taxon>Hexapoda</taxon>
        <taxon>Insecta</taxon>
        <taxon>Pterygota</taxon>
        <taxon>Neoptera</taxon>
        <taxon>Polyneoptera</taxon>
        <taxon>Phasmatodea</taxon>
        <taxon>Verophasmatodea</taxon>
        <taxon>Anareolatae</taxon>
        <taxon>Phasmatidae</taxon>
        <taxon>Eurycanthinae</taxon>
        <taxon>Dryococelus</taxon>
    </lineage>
</organism>
<dbReference type="Proteomes" id="UP001159363">
    <property type="component" value="Chromosome X"/>
</dbReference>
<dbReference type="EMBL" id="JARBHB010000004">
    <property type="protein sequence ID" value="KAJ8885265.1"/>
    <property type="molecule type" value="Genomic_DNA"/>
</dbReference>
<dbReference type="PANTHER" id="PTHR31751:SF42">
    <property type="entry name" value="PROTEIN CBG10204"/>
    <property type="match status" value="1"/>
</dbReference>
<proteinExistence type="predicted"/>
<gene>
    <name evidence="2" type="ORF">PR048_011462</name>
</gene>